<organism evidence="2 3">
    <name type="scientific">Streptomyces purpureus</name>
    <dbReference type="NCBI Taxonomy" id="1951"/>
    <lineage>
        <taxon>Bacteria</taxon>
        <taxon>Bacillati</taxon>
        <taxon>Actinomycetota</taxon>
        <taxon>Actinomycetes</taxon>
        <taxon>Kitasatosporales</taxon>
        <taxon>Streptomycetaceae</taxon>
        <taxon>Streptomyces</taxon>
    </lineage>
</organism>
<accession>A0A918GX00</accession>
<comment type="caution">
    <text evidence="2">The sequence shown here is derived from an EMBL/GenBank/DDBJ whole genome shotgun (WGS) entry which is preliminary data.</text>
</comment>
<dbReference type="Proteomes" id="UP000619486">
    <property type="component" value="Unassembled WGS sequence"/>
</dbReference>
<proteinExistence type="predicted"/>
<feature type="region of interest" description="Disordered" evidence="1">
    <location>
        <begin position="1"/>
        <end position="20"/>
    </location>
</feature>
<feature type="region of interest" description="Disordered" evidence="1">
    <location>
        <begin position="50"/>
        <end position="73"/>
    </location>
</feature>
<reference evidence="2" key="1">
    <citation type="journal article" date="2014" name="Int. J. Syst. Evol. Microbiol.">
        <title>Complete genome sequence of Corynebacterium casei LMG S-19264T (=DSM 44701T), isolated from a smear-ripened cheese.</title>
        <authorList>
            <consortium name="US DOE Joint Genome Institute (JGI-PGF)"/>
            <person name="Walter F."/>
            <person name="Albersmeier A."/>
            <person name="Kalinowski J."/>
            <person name="Ruckert C."/>
        </authorList>
    </citation>
    <scope>NUCLEOTIDE SEQUENCE</scope>
    <source>
        <strain evidence="2">JCM 3172</strain>
    </source>
</reference>
<reference evidence="2" key="2">
    <citation type="submission" date="2020-09" db="EMBL/GenBank/DDBJ databases">
        <authorList>
            <person name="Sun Q."/>
            <person name="Ohkuma M."/>
        </authorList>
    </citation>
    <scope>NUCLEOTIDE SEQUENCE</scope>
    <source>
        <strain evidence="2">JCM 3172</strain>
    </source>
</reference>
<gene>
    <name evidence="2" type="ORF">GCM10014713_06350</name>
</gene>
<evidence type="ECO:0000313" key="2">
    <source>
        <dbReference type="EMBL" id="GGT16179.1"/>
    </source>
</evidence>
<feature type="compositionally biased region" description="Basic residues" evidence="1">
    <location>
        <begin position="11"/>
        <end position="20"/>
    </location>
</feature>
<sequence>MTGHRPAGAARRGHAPRGRRLASLTLAAARGAGHASGALHAAVASAAERLRHLTGRRGRPAAARDDDEEEKKE</sequence>
<dbReference type="EMBL" id="BMQQ01000001">
    <property type="protein sequence ID" value="GGT16179.1"/>
    <property type="molecule type" value="Genomic_DNA"/>
</dbReference>
<protein>
    <submittedName>
        <fullName evidence="2">Uncharacterized protein</fullName>
    </submittedName>
</protein>
<keyword evidence="3" id="KW-1185">Reference proteome</keyword>
<name>A0A918GX00_9ACTN</name>
<dbReference type="RefSeq" id="WP_019891329.1">
    <property type="nucleotide sequence ID" value="NZ_BMQQ01000001.1"/>
</dbReference>
<evidence type="ECO:0000313" key="3">
    <source>
        <dbReference type="Proteomes" id="UP000619486"/>
    </source>
</evidence>
<dbReference type="AlphaFoldDB" id="A0A918GX00"/>
<feature type="compositionally biased region" description="Low complexity" evidence="1">
    <location>
        <begin position="1"/>
        <end position="10"/>
    </location>
</feature>
<evidence type="ECO:0000256" key="1">
    <source>
        <dbReference type="SAM" id="MobiDB-lite"/>
    </source>
</evidence>